<keyword evidence="3" id="KW-1185">Reference proteome</keyword>
<organism evidence="2 3">
    <name type="scientific">Inquilinus ginsengisoli</name>
    <dbReference type="NCBI Taxonomy" id="363840"/>
    <lineage>
        <taxon>Bacteria</taxon>
        <taxon>Pseudomonadati</taxon>
        <taxon>Pseudomonadota</taxon>
        <taxon>Alphaproteobacteria</taxon>
        <taxon>Rhodospirillales</taxon>
        <taxon>Rhodospirillaceae</taxon>
        <taxon>Inquilinus</taxon>
    </lineage>
</organism>
<dbReference type="PANTHER" id="PTHR38013">
    <property type="entry name" value="GLYCOPROTEIN/POLYSACCHARIDE METABOLISM"/>
    <property type="match status" value="1"/>
</dbReference>
<evidence type="ECO:0000256" key="1">
    <source>
        <dbReference type="SAM" id="SignalP"/>
    </source>
</evidence>
<dbReference type="EMBL" id="JAVDPW010000004">
    <property type="protein sequence ID" value="MDR6290131.1"/>
    <property type="molecule type" value="Genomic_DNA"/>
</dbReference>
<accession>A0ABU1JNE5</accession>
<gene>
    <name evidence="2" type="ORF">E9232_002652</name>
</gene>
<dbReference type="RefSeq" id="WP_309794584.1">
    <property type="nucleotide sequence ID" value="NZ_JAVDPW010000004.1"/>
</dbReference>
<comment type="caution">
    <text evidence="2">The sequence shown here is derived from an EMBL/GenBank/DDBJ whole genome shotgun (WGS) entry which is preliminary data.</text>
</comment>
<sequence length="145" mass="15048">MTRPSLAVAALAAAFALAACGRTGETAMPSSPAPVASASVTGTATYRERIALPADAELIVQLADVSLADAPSTVVAEQRIAPVRVPSPFTLSYDPAQIDPRHSYAVSARVERAGKLLFTTDTRHAVLTQGAGNTAEIVMIKVQPH</sequence>
<feature type="signal peptide" evidence="1">
    <location>
        <begin position="1"/>
        <end position="18"/>
    </location>
</feature>
<proteinExistence type="predicted"/>
<dbReference type="InterPro" id="IPR039366">
    <property type="entry name" value="Pilotin"/>
</dbReference>
<dbReference type="PANTHER" id="PTHR38013:SF1">
    <property type="entry name" value="GLYCOPROTEIN_POLYSACCHARIDE METABOLISM"/>
    <property type="match status" value="1"/>
</dbReference>
<dbReference type="Proteomes" id="UP001262410">
    <property type="component" value="Unassembled WGS sequence"/>
</dbReference>
<evidence type="ECO:0000313" key="3">
    <source>
        <dbReference type="Proteomes" id="UP001262410"/>
    </source>
</evidence>
<keyword evidence="1" id="KW-0732">Signal</keyword>
<dbReference type="InterPro" id="IPR053196">
    <property type="entry name" value="Lipoprotein_YbaY-like"/>
</dbReference>
<keyword evidence="2" id="KW-0449">Lipoprotein</keyword>
<dbReference type="PROSITE" id="PS51257">
    <property type="entry name" value="PROKAR_LIPOPROTEIN"/>
    <property type="match status" value="1"/>
</dbReference>
<feature type="chain" id="PRO_5047375320" evidence="1">
    <location>
        <begin position="19"/>
        <end position="145"/>
    </location>
</feature>
<reference evidence="2 3" key="1">
    <citation type="submission" date="2023-07" db="EMBL/GenBank/DDBJ databases">
        <title>Sorghum-associated microbial communities from plants grown in Nebraska, USA.</title>
        <authorList>
            <person name="Schachtman D."/>
        </authorList>
    </citation>
    <scope>NUCLEOTIDE SEQUENCE [LARGE SCALE GENOMIC DNA]</scope>
    <source>
        <strain evidence="2 3">584</strain>
    </source>
</reference>
<dbReference type="Pfam" id="PF09619">
    <property type="entry name" value="YscW"/>
    <property type="match status" value="1"/>
</dbReference>
<evidence type="ECO:0000313" key="2">
    <source>
        <dbReference type="EMBL" id="MDR6290131.1"/>
    </source>
</evidence>
<name>A0ABU1JNE5_9PROT</name>
<protein>
    <submittedName>
        <fullName evidence="2">Lipoprotein</fullName>
    </submittedName>
</protein>